<dbReference type="Proteomes" id="UP000008673">
    <property type="component" value="Unassembled WGS sequence"/>
</dbReference>
<dbReference type="PANTHER" id="PTHR46424:SF1">
    <property type="entry name" value="UBX DOMAIN-CONTAINING PROTEIN 4"/>
    <property type="match status" value="1"/>
</dbReference>
<feature type="region of interest" description="Disordered" evidence="1">
    <location>
        <begin position="217"/>
        <end position="237"/>
    </location>
</feature>
<dbReference type="GO" id="GO:0005783">
    <property type="term" value="C:endoplasmic reticulum"/>
    <property type="evidence" value="ECO:0007669"/>
    <property type="project" value="TreeGrafter"/>
</dbReference>
<feature type="domain" description="UBX" evidence="2">
    <location>
        <begin position="236"/>
        <end position="315"/>
    </location>
</feature>
<protein>
    <recommendedName>
        <fullName evidence="2">UBX domain-containing protein</fullName>
    </recommendedName>
</protein>
<dbReference type="Gene3D" id="3.10.20.90">
    <property type="entry name" value="Phosphatidylinositol 3-kinase Catalytic Subunit, Chain A, domain 1"/>
    <property type="match status" value="1"/>
</dbReference>
<evidence type="ECO:0000256" key="1">
    <source>
        <dbReference type="SAM" id="MobiDB-lite"/>
    </source>
</evidence>
<dbReference type="Pfam" id="PF23187">
    <property type="entry name" value="UBX7_N"/>
    <property type="match status" value="1"/>
</dbReference>
<feature type="compositionally biased region" description="Basic and acidic residues" evidence="1">
    <location>
        <begin position="147"/>
        <end position="156"/>
    </location>
</feature>
<dbReference type="InterPro" id="IPR029071">
    <property type="entry name" value="Ubiquitin-like_domsf"/>
</dbReference>
<dbReference type="KEGG" id="opa:HPODL_00683"/>
<feature type="region of interest" description="Disordered" evidence="1">
    <location>
        <begin position="131"/>
        <end position="171"/>
    </location>
</feature>
<evidence type="ECO:0000313" key="4">
    <source>
        <dbReference type="Proteomes" id="UP000008673"/>
    </source>
</evidence>
<evidence type="ECO:0000259" key="2">
    <source>
        <dbReference type="PROSITE" id="PS50033"/>
    </source>
</evidence>
<dbReference type="OrthoDB" id="2445133at2759"/>
<feature type="compositionally biased region" description="Low complexity" evidence="1">
    <location>
        <begin position="434"/>
        <end position="459"/>
    </location>
</feature>
<proteinExistence type="predicted"/>
<name>W1QI64_OGAPD</name>
<gene>
    <name evidence="3" type="ORF">HPODL_00683</name>
</gene>
<dbReference type="InterPro" id="IPR001012">
    <property type="entry name" value="UBX_dom"/>
</dbReference>
<dbReference type="RefSeq" id="XP_013936119.1">
    <property type="nucleotide sequence ID" value="XM_014080644.1"/>
</dbReference>
<sequence length="487" mass="55182">MYGNDIENRSLREAFISDVYFATQRSVVDDKPLVILVEEFCQAIQKDRNSESNLKISSSHYQLFQQEFLGLIIQKPSSDFDLLLQIFPQVQLLAPPSLIAIYRGRIIHSIIGSAISLKIGDFLTDVHEKTKQVRMQQNHDNSQQTRPSEDSSKNNEGDSNADSQEGFSLNQNISCSNSRSCNRRLARKQYSHIQEDKKRLLKLAELERMEKQLEPELESRRFVTRPQSEESQQSNPSTDECFIQVKLVDGITKRMKFSRFDKLSTVREFILKNYKEYQQIPFHFFKTTERLTYSQDHEDLMLDQLQLDRCTLILKPIDPFESHNDTDHQGATSSYQWFKKRILSFLGYGDDQLPRIPADHANVISSVTNKISSHSPTLDSESDTDTIYHSPEIRSLLSRSTSPLEPSLNISSSDSNFDLNGVSSKFLSNSCYSSSSAQRSSNTRTGSVGAGTSASSSKGKLAELLGSGGDENGLNYVNIEDHDDKLS</sequence>
<dbReference type="PANTHER" id="PTHR46424">
    <property type="entry name" value="UBX DOMAIN-CONTAINING PROTEIN 4"/>
    <property type="match status" value="1"/>
</dbReference>
<feature type="compositionally biased region" description="Polar residues" evidence="1">
    <location>
        <begin position="157"/>
        <end position="171"/>
    </location>
</feature>
<dbReference type="STRING" id="871575.W1QI64"/>
<dbReference type="PROSITE" id="PS50033">
    <property type="entry name" value="UBX"/>
    <property type="match status" value="1"/>
</dbReference>
<dbReference type="HOGENOM" id="CLU_560311_0_0_1"/>
<dbReference type="Pfam" id="PF00789">
    <property type="entry name" value="UBX"/>
    <property type="match status" value="1"/>
</dbReference>
<organism evidence="3 4">
    <name type="scientific">Ogataea parapolymorpha (strain ATCC 26012 / BCRC 20466 / JCM 22074 / NRRL Y-7560 / DL-1)</name>
    <name type="common">Yeast</name>
    <name type="synonym">Hansenula polymorpha</name>
    <dbReference type="NCBI Taxonomy" id="871575"/>
    <lineage>
        <taxon>Eukaryota</taxon>
        <taxon>Fungi</taxon>
        <taxon>Dikarya</taxon>
        <taxon>Ascomycota</taxon>
        <taxon>Saccharomycotina</taxon>
        <taxon>Pichiomycetes</taxon>
        <taxon>Pichiales</taxon>
        <taxon>Pichiaceae</taxon>
        <taxon>Ogataea</taxon>
    </lineage>
</organism>
<evidence type="ECO:0000313" key="3">
    <source>
        <dbReference type="EMBL" id="ESX01285.1"/>
    </source>
</evidence>
<keyword evidence="4" id="KW-1185">Reference proteome</keyword>
<feature type="region of interest" description="Disordered" evidence="1">
    <location>
        <begin position="434"/>
        <end position="487"/>
    </location>
</feature>
<reference evidence="3 4" key="1">
    <citation type="journal article" date="2013" name="BMC Genomics">
        <title>Genome sequence and analysis of methylotrophic yeast Hansenula polymorpha DL1.</title>
        <authorList>
            <person name="Ravin N.V."/>
            <person name="Eldarov M.A."/>
            <person name="Kadnikov V.V."/>
            <person name="Beletsky A.V."/>
            <person name="Schneider J."/>
            <person name="Mardanova E.S."/>
            <person name="Smekalova E.M."/>
            <person name="Zvereva M.I."/>
            <person name="Dontsova O.A."/>
            <person name="Mardanov A.V."/>
            <person name="Skryabin K.G."/>
        </authorList>
    </citation>
    <scope>NUCLEOTIDE SEQUENCE [LARGE SCALE GENOMIC DNA]</scope>
    <source>
        <strain evidence="4">ATCC 26012 / BCRC 20466 / JCM 22074 / NRRL Y-7560 / DL-1</strain>
    </source>
</reference>
<comment type="caution">
    <text evidence="3">The sequence shown here is derived from an EMBL/GenBank/DDBJ whole genome shotgun (WGS) entry which is preliminary data.</text>
</comment>
<dbReference type="AlphaFoldDB" id="W1QI64"/>
<accession>W1QI64</accession>
<dbReference type="EMBL" id="AEOI02000005">
    <property type="protein sequence ID" value="ESX01285.1"/>
    <property type="molecule type" value="Genomic_DNA"/>
</dbReference>
<dbReference type="SUPFAM" id="SSF54236">
    <property type="entry name" value="Ubiquitin-like"/>
    <property type="match status" value="1"/>
</dbReference>
<dbReference type="OMA" id="LFHRNVP"/>
<dbReference type="GeneID" id="25770152"/>
<dbReference type="GO" id="GO:0036503">
    <property type="term" value="P:ERAD pathway"/>
    <property type="evidence" value="ECO:0007669"/>
    <property type="project" value="TreeGrafter"/>
</dbReference>
<feature type="compositionally biased region" description="Polar residues" evidence="1">
    <location>
        <begin position="133"/>
        <end position="146"/>
    </location>
</feature>